<evidence type="ECO:0000256" key="4">
    <source>
        <dbReference type="ARBA" id="ARBA00022692"/>
    </source>
</evidence>
<name>A0ABY2X5R2_9RHOB</name>
<evidence type="ECO:0000256" key="2">
    <source>
        <dbReference type="ARBA" id="ARBA00008914"/>
    </source>
</evidence>
<proteinExistence type="inferred from homology"/>
<dbReference type="EMBL" id="VCPC01000004">
    <property type="protein sequence ID" value="TMV10790.1"/>
    <property type="molecule type" value="Genomic_DNA"/>
</dbReference>
<dbReference type="Gene3D" id="3.30.1330.60">
    <property type="entry name" value="OmpA-like domain"/>
    <property type="match status" value="1"/>
</dbReference>
<accession>A0ABY2X5R2</accession>
<dbReference type="InterPro" id="IPR006665">
    <property type="entry name" value="OmpA-like"/>
</dbReference>
<dbReference type="Pfam" id="PF00691">
    <property type="entry name" value="OmpA"/>
    <property type="match status" value="1"/>
</dbReference>
<feature type="region of interest" description="Disordered" evidence="7">
    <location>
        <begin position="95"/>
        <end position="125"/>
    </location>
</feature>
<keyword evidence="3" id="KW-1003">Cell membrane</keyword>
<dbReference type="Proteomes" id="UP001191082">
    <property type="component" value="Unassembled WGS sequence"/>
</dbReference>
<dbReference type="InterPro" id="IPR025713">
    <property type="entry name" value="MotB-like_N_dom"/>
</dbReference>
<dbReference type="SUPFAM" id="SSF103088">
    <property type="entry name" value="OmpA-like"/>
    <property type="match status" value="1"/>
</dbReference>
<comment type="similarity">
    <text evidence="2">Belongs to the MotB family.</text>
</comment>
<dbReference type="InterPro" id="IPR050330">
    <property type="entry name" value="Bact_OuterMem_StrucFunc"/>
</dbReference>
<feature type="domain" description="OmpA-like" evidence="9">
    <location>
        <begin position="187"/>
        <end position="270"/>
    </location>
</feature>
<evidence type="ECO:0000256" key="8">
    <source>
        <dbReference type="SAM" id="Phobius"/>
    </source>
</evidence>
<dbReference type="InterPro" id="IPR036737">
    <property type="entry name" value="OmpA-like_sf"/>
</dbReference>
<feature type="transmembrane region" description="Helical" evidence="8">
    <location>
        <begin position="30"/>
        <end position="49"/>
    </location>
</feature>
<evidence type="ECO:0000256" key="5">
    <source>
        <dbReference type="ARBA" id="ARBA00022989"/>
    </source>
</evidence>
<feature type="domain" description="Motility protein B-like N-terminal" evidence="10">
    <location>
        <begin position="14"/>
        <end position="66"/>
    </location>
</feature>
<keyword evidence="6 8" id="KW-0472">Membrane</keyword>
<keyword evidence="4 8" id="KW-0812">Transmembrane</keyword>
<gene>
    <name evidence="11" type="ORF">FGK64_18675</name>
</gene>
<dbReference type="PANTHER" id="PTHR30329:SF21">
    <property type="entry name" value="LIPOPROTEIN YIAD-RELATED"/>
    <property type="match status" value="1"/>
</dbReference>
<evidence type="ECO:0000256" key="6">
    <source>
        <dbReference type="ARBA" id="ARBA00023136"/>
    </source>
</evidence>
<dbReference type="Pfam" id="PF13677">
    <property type="entry name" value="MotB_plug"/>
    <property type="match status" value="1"/>
</dbReference>
<keyword evidence="5 8" id="KW-1133">Transmembrane helix</keyword>
<evidence type="ECO:0000313" key="12">
    <source>
        <dbReference type="Proteomes" id="UP001191082"/>
    </source>
</evidence>
<evidence type="ECO:0000259" key="9">
    <source>
        <dbReference type="Pfam" id="PF00691"/>
    </source>
</evidence>
<dbReference type="RefSeq" id="WP_138865363.1">
    <property type="nucleotide sequence ID" value="NZ_VCPC01000004.1"/>
</dbReference>
<sequence>MMAQPNVAPVIIKRKKGGGGDGHHGGAWKVAYADFVTAMMAFFLLMWLLNATTDKQRKGLADYFSPSIPMHSVSSGSDGPFGGDSVFSQDSLLSDGTGATDAHATESRQSAGATGVDSQAQQEAENEVFKDIEEALNGKGGESLVTDEALKHIVTRVTDEGLIIELFDIDGTPLFKEGTDQPSDLLRDLLRMIARVSANINNGVAVGGHVRANAIVQSKNPVWELSSARAARAHGLLEAGGLRPERVRRVTGYADRKPAVSNTMAPRNNRIEVTLLRKGKE</sequence>
<protein>
    <submittedName>
        <fullName evidence="11">Chemotaxis protein MotB</fullName>
    </submittedName>
</protein>
<comment type="caution">
    <text evidence="11">The sequence shown here is derived from an EMBL/GenBank/DDBJ whole genome shotgun (WGS) entry which is preliminary data.</text>
</comment>
<evidence type="ECO:0000313" key="11">
    <source>
        <dbReference type="EMBL" id="TMV10790.1"/>
    </source>
</evidence>
<evidence type="ECO:0000256" key="7">
    <source>
        <dbReference type="SAM" id="MobiDB-lite"/>
    </source>
</evidence>
<comment type="subcellular location">
    <subcellularLocation>
        <location evidence="1">Cell membrane</location>
        <topology evidence="1">Single-pass membrane protein</topology>
    </subcellularLocation>
</comment>
<evidence type="ECO:0000256" key="3">
    <source>
        <dbReference type="ARBA" id="ARBA00022475"/>
    </source>
</evidence>
<dbReference type="PANTHER" id="PTHR30329">
    <property type="entry name" value="STATOR ELEMENT OF FLAGELLAR MOTOR COMPLEX"/>
    <property type="match status" value="1"/>
</dbReference>
<organism evidence="11 12">
    <name type="scientific">Arenibacterium halophilum</name>
    <dbReference type="NCBI Taxonomy" id="2583821"/>
    <lineage>
        <taxon>Bacteria</taxon>
        <taxon>Pseudomonadati</taxon>
        <taxon>Pseudomonadota</taxon>
        <taxon>Alphaproteobacteria</taxon>
        <taxon>Rhodobacterales</taxon>
        <taxon>Paracoccaceae</taxon>
        <taxon>Arenibacterium</taxon>
    </lineage>
</organism>
<feature type="compositionally biased region" description="Polar residues" evidence="7">
    <location>
        <begin position="107"/>
        <end position="123"/>
    </location>
</feature>
<reference evidence="11 12" key="1">
    <citation type="submission" date="2019-05" db="EMBL/GenBank/DDBJ databases">
        <title>Marivita sp. nov. isolated from sea sediment.</title>
        <authorList>
            <person name="Kim W."/>
        </authorList>
    </citation>
    <scope>NUCLEOTIDE SEQUENCE [LARGE SCALE GENOMIC DNA]</scope>
    <source>
        <strain evidence="11 12">CAU 1492</strain>
    </source>
</reference>
<keyword evidence="12" id="KW-1185">Reference proteome</keyword>
<evidence type="ECO:0000259" key="10">
    <source>
        <dbReference type="Pfam" id="PF13677"/>
    </source>
</evidence>
<evidence type="ECO:0000256" key="1">
    <source>
        <dbReference type="ARBA" id="ARBA00004162"/>
    </source>
</evidence>